<evidence type="ECO:0000256" key="1">
    <source>
        <dbReference type="SAM" id="MobiDB-lite"/>
    </source>
</evidence>
<dbReference type="SUPFAM" id="SSF54427">
    <property type="entry name" value="NTF2-like"/>
    <property type="match status" value="1"/>
</dbReference>
<dbReference type="AlphaFoldDB" id="A0A2T7DKZ0"/>
<organism evidence="3 4">
    <name type="scientific">Panicum hallii var. hallii</name>
    <dbReference type="NCBI Taxonomy" id="1504633"/>
    <lineage>
        <taxon>Eukaryota</taxon>
        <taxon>Viridiplantae</taxon>
        <taxon>Streptophyta</taxon>
        <taxon>Embryophyta</taxon>
        <taxon>Tracheophyta</taxon>
        <taxon>Spermatophyta</taxon>
        <taxon>Magnoliopsida</taxon>
        <taxon>Liliopsida</taxon>
        <taxon>Poales</taxon>
        <taxon>Poaceae</taxon>
        <taxon>PACMAD clade</taxon>
        <taxon>Panicoideae</taxon>
        <taxon>Panicodae</taxon>
        <taxon>Paniceae</taxon>
        <taxon>Panicinae</taxon>
        <taxon>Panicum</taxon>
        <taxon>Panicum sect. Panicum</taxon>
    </lineage>
</organism>
<accession>A0A2T7DKZ0</accession>
<dbReference type="PANTHER" id="PTHR47124">
    <property type="entry name" value="F-BOX PROTEIN SKIP8"/>
    <property type="match status" value="1"/>
</dbReference>
<sequence length="266" mass="29112">MDGARALIAAGATAVCCLVCAFWAFRTSSSSSPSFSKKQQSPSLNCSGCASCGCCAAKSANGEMAVGGDNKKKGQESAPPEGGGASMMEQLVPEITTHALSYLDYTSLCRLSMTNSAMRRAANDDGAWKALYHKDFTVEQGTINPPNGWKAYYAATKAIMNLNAEFYNIIREGSLPAMSRFWLNADYVKCIHATGEFFTGYVLLTSLQSILSDFYFLFCNICPWPWAYVFHNVCPCDDCYAAMKRFKMQSMYNTWVVGLPVRGVDN</sequence>
<dbReference type="CDD" id="cd22117">
    <property type="entry name" value="F-box_FBXL4"/>
    <property type="match status" value="1"/>
</dbReference>
<dbReference type="InterPro" id="IPR032710">
    <property type="entry name" value="NTF2-like_dom_sf"/>
</dbReference>
<dbReference type="Gene3D" id="1.20.1280.50">
    <property type="match status" value="1"/>
</dbReference>
<dbReference type="Gene3D" id="3.10.450.50">
    <property type="match status" value="1"/>
</dbReference>
<dbReference type="OrthoDB" id="1901658at2759"/>
<protein>
    <recommendedName>
        <fullName evidence="2">F-box domain-containing protein</fullName>
    </recommendedName>
</protein>
<keyword evidence="4" id="KW-1185">Reference proteome</keyword>
<gene>
    <name evidence="3" type="ORF">GQ55_5G281200</name>
</gene>
<dbReference type="InterPro" id="IPR036047">
    <property type="entry name" value="F-box-like_dom_sf"/>
</dbReference>
<feature type="domain" description="F-box" evidence="2">
    <location>
        <begin position="93"/>
        <end position="133"/>
    </location>
</feature>
<evidence type="ECO:0000313" key="4">
    <source>
        <dbReference type="Proteomes" id="UP000244336"/>
    </source>
</evidence>
<dbReference type="EMBL" id="CM009753">
    <property type="protein sequence ID" value="PUZ56259.1"/>
    <property type="molecule type" value="Genomic_DNA"/>
</dbReference>
<dbReference type="PANTHER" id="PTHR47124:SF1">
    <property type="entry name" value="F-BOX PROTEIN SKIP8"/>
    <property type="match status" value="1"/>
</dbReference>
<dbReference type="Pfam" id="PF12937">
    <property type="entry name" value="F-box-like"/>
    <property type="match status" value="1"/>
</dbReference>
<proteinExistence type="predicted"/>
<dbReference type="InterPro" id="IPR044260">
    <property type="entry name" value="SKIP8-like"/>
</dbReference>
<name>A0A2T7DKZ0_9POAL</name>
<evidence type="ECO:0000313" key="3">
    <source>
        <dbReference type="EMBL" id="PUZ56255.1"/>
    </source>
</evidence>
<reference evidence="3 4" key="1">
    <citation type="submission" date="2018-04" db="EMBL/GenBank/DDBJ databases">
        <title>WGS assembly of Panicum hallii var. hallii HAL2.</title>
        <authorList>
            <person name="Lovell J."/>
            <person name="Jenkins J."/>
            <person name="Lowry D."/>
            <person name="Mamidi S."/>
            <person name="Sreedasyam A."/>
            <person name="Weng X."/>
            <person name="Barry K."/>
            <person name="Bonette J."/>
            <person name="Campitelli B."/>
            <person name="Daum C."/>
            <person name="Gordon S."/>
            <person name="Gould B."/>
            <person name="Lipzen A."/>
            <person name="MacQueen A."/>
            <person name="Palacio-Mejia J."/>
            <person name="Plott C."/>
            <person name="Shakirov E."/>
            <person name="Shu S."/>
            <person name="Yoshinaga Y."/>
            <person name="Zane M."/>
            <person name="Rokhsar D."/>
            <person name="Grimwood J."/>
            <person name="Schmutz J."/>
            <person name="Juenger T."/>
        </authorList>
    </citation>
    <scope>NUCLEOTIDE SEQUENCE [LARGE SCALE GENOMIC DNA]</scope>
    <source>
        <strain evidence="4">cv. HAL2</strain>
        <strain evidence="3">HAL2</strain>
    </source>
</reference>
<dbReference type="EMBL" id="CM009753">
    <property type="protein sequence ID" value="PUZ56255.1"/>
    <property type="molecule type" value="Genomic_DNA"/>
</dbReference>
<dbReference type="Gramene" id="PUZ56255">
    <property type="protein sequence ID" value="PUZ56255"/>
    <property type="gene ID" value="GQ55_5G281200"/>
</dbReference>
<feature type="region of interest" description="Disordered" evidence="1">
    <location>
        <begin position="66"/>
        <end position="86"/>
    </location>
</feature>
<evidence type="ECO:0000259" key="2">
    <source>
        <dbReference type="Pfam" id="PF12937"/>
    </source>
</evidence>
<dbReference type="Gramene" id="PUZ56259">
    <property type="protein sequence ID" value="PUZ56259"/>
    <property type="gene ID" value="GQ55_5G281200"/>
</dbReference>
<dbReference type="InterPro" id="IPR001810">
    <property type="entry name" value="F-box_dom"/>
</dbReference>
<dbReference type="SUPFAM" id="SSF81383">
    <property type="entry name" value="F-box domain"/>
    <property type="match status" value="1"/>
</dbReference>
<dbReference type="Proteomes" id="UP000244336">
    <property type="component" value="Chromosome 5"/>
</dbReference>